<dbReference type="Pfam" id="PF22811">
    <property type="entry name" value="Zn_ribbon_NrdR"/>
    <property type="match status" value="1"/>
</dbReference>
<comment type="similarity">
    <text evidence="8">Belongs to the NrdR family.</text>
</comment>
<keyword evidence="4 8" id="KW-0067">ATP-binding</keyword>
<dbReference type="InterPro" id="IPR003796">
    <property type="entry name" value="RNR_NrdR-like"/>
</dbReference>
<evidence type="ECO:0000313" key="11">
    <source>
        <dbReference type="Proteomes" id="UP000198979"/>
    </source>
</evidence>
<dbReference type="PANTHER" id="PTHR30455">
    <property type="entry name" value="TRANSCRIPTIONAL REPRESSOR NRDR"/>
    <property type="match status" value="1"/>
</dbReference>
<evidence type="ECO:0000259" key="9">
    <source>
        <dbReference type="PROSITE" id="PS51161"/>
    </source>
</evidence>
<feature type="domain" description="ATP-cone" evidence="9">
    <location>
        <begin position="110"/>
        <end position="200"/>
    </location>
</feature>
<keyword evidence="1 8" id="KW-0678">Repressor</keyword>
<dbReference type="GO" id="GO:0045892">
    <property type="term" value="P:negative regulation of DNA-templated transcription"/>
    <property type="evidence" value="ECO:0007669"/>
    <property type="project" value="UniProtKB-UniRule"/>
</dbReference>
<evidence type="ECO:0000313" key="10">
    <source>
        <dbReference type="EMBL" id="SFA48959.1"/>
    </source>
</evidence>
<gene>
    <name evidence="8" type="primary">nrdR</name>
    <name evidence="10" type="ORF">SAMN05216169_101938</name>
</gene>
<dbReference type="NCBIfam" id="TIGR00244">
    <property type="entry name" value="transcriptional regulator NrdR"/>
    <property type="match status" value="1"/>
</dbReference>
<accession>A0A1I0TB40</accession>
<dbReference type="EMBL" id="FOJQ01000019">
    <property type="protein sequence ID" value="SFA48959.1"/>
    <property type="molecule type" value="Genomic_DNA"/>
</dbReference>
<evidence type="ECO:0000256" key="3">
    <source>
        <dbReference type="ARBA" id="ARBA00022833"/>
    </source>
</evidence>
<evidence type="ECO:0000256" key="6">
    <source>
        <dbReference type="ARBA" id="ARBA00023125"/>
    </source>
</evidence>
<evidence type="ECO:0000256" key="4">
    <source>
        <dbReference type="ARBA" id="ARBA00022840"/>
    </source>
</evidence>
<dbReference type="STRING" id="150248.SAMN05216169_101938"/>
<dbReference type="GO" id="GO:0005524">
    <property type="term" value="F:ATP binding"/>
    <property type="evidence" value="ECO:0007669"/>
    <property type="project" value="UniProtKB-UniRule"/>
</dbReference>
<reference evidence="11" key="1">
    <citation type="submission" date="2016-10" db="EMBL/GenBank/DDBJ databases">
        <authorList>
            <person name="Varghese N."/>
            <person name="Submissions S."/>
        </authorList>
    </citation>
    <scope>NUCLEOTIDE SEQUENCE [LARGE SCALE GENOMIC DNA]</scope>
    <source>
        <strain evidence="11">K1</strain>
    </source>
</reference>
<protein>
    <recommendedName>
        <fullName evidence="8">Transcriptional repressor NrdR</fullName>
    </recommendedName>
</protein>
<dbReference type="PANTHER" id="PTHR30455:SF2">
    <property type="entry name" value="TRANSCRIPTIONAL REPRESSOR NRDR"/>
    <property type="match status" value="1"/>
</dbReference>
<keyword evidence="7 8" id="KW-0804">Transcription</keyword>
<dbReference type="GO" id="GO:0008270">
    <property type="term" value="F:zinc ion binding"/>
    <property type="evidence" value="ECO:0007669"/>
    <property type="project" value="UniProtKB-UniRule"/>
</dbReference>
<comment type="cofactor">
    <cofactor evidence="8">
        <name>Zn(2+)</name>
        <dbReference type="ChEBI" id="CHEBI:29105"/>
    </cofactor>
    <text evidence="8">Binds 1 zinc ion.</text>
</comment>
<evidence type="ECO:0000256" key="1">
    <source>
        <dbReference type="ARBA" id="ARBA00022491"/>
    </source>
</evidence>
<evidence type="ECO:0000256" key="8">
    <source>
        <dbReference type="HAMAP-Rule" id="MF_00440"/>
    </source>
</evidence>
<dbReference type="InterPro" id="IPR005144">
    <property type="entry name" value="ATP-cone_dom"/>
</dbReference>
<keyword evidence="8" id="KW-0479">Metal-binding</keyword>
<dbReference type="InterPro" id="IPR055173">
    <property type="entry name" value="NrdR-like_N"/>
</dbReference>
<dbReference type="GO" id="GO:0003677">
    <property type="term" value="F:DNA binding"/>
    <property type="evidence" value="ECO:0007669"/>
    <property type="project" value="UniProtKB-KW"/>
</dbReference>
<organism evidence="10 11">
    <name type="scientific">Anoxybacillus pushchinoensis</name>
    <dbReference type="NCBI Taxonomy" id="150248"/>
    <lineage>
        <taxon>Bacteria</taxon>
        <taxon>Bacillati</taxon>
        <taxon>Bacillota</taxon>
        <taxon>Bacilli</taxon>
        <taxon>Bacillales</taxon>
        <taxon>Anoxybacillaceae</taxon>
        <taxon>Anoxybacillus</taxon>
    </lineage>
</organism>
<evidence type="ECO:0000256" key="2">
    <source>
        <dbReference type="ARBA" id="ARBA00022741"/>
    </source>
</evidence>
<keyword evidence="6 8" id="KW-0238">DNA-binding</keyword>
<dbReference type="AlphaFoldDB" id="A0A1I0TB40"/>
<keyword evidence="8" id="KW-0863">Zinc-finger</keyword>
<keyword evidence="3 8" id="KW-0862">Zinc</keyword>
<proteinExistence type="inferred from homology"/>
<keyword evidence="2 8" id="KW-0547">Nucleotide-binding</keyword>
<dbReference type="Proteomes" id="UP000198979">
    <property type="component" value="Unassembled WGS sequence"/>
</dbReference>
<dbReference type="PROSITE" id="PS51161">
    <property type="entry name" value="ATP_CONE"/>
    <property type="match status" value="1"/>
</dbReference>
<evidence type="ECO:0000256" key="7">
    <source>
        <dbReference type="ARBA" id="ARBA00023163"/>
    </source>
</evidence>
<name>A0A1I0TB40_9BACL</name>
<keyword evidence="11" id="KW-1185">Reference proteome</keyword>
<evidence type="ECO:0000256" key="5">
    <source>
        <dbReference type="ARBA" id="ARBA00023015"/>
    </source>
</evidence>
<comment type="function">
    <text evidence="8">Negatively regulates transcription of bacterial ribonucleotide reductase nrd genes and operons by binding to NrdR-boxes.</text>
</comment>
<dbReference type="Pfam" id="PF03477">
    <property type="entry name" value="ATP-cone"/>
    <property type="match status" value="1"/>
</dbReference>
<feature type="zinc finger region" evidence="8">
    <location>
        <begin position="64"/>
        <end position="95"/>
    </location>
</feature>
<sequence>MFYGCNVSCNQLPTSSNGNWSALIQRFSPYSYFIIYKRKEEGRFLPDFRSRLEVGVSSPKMMKCPSCHHNGTRVLDSRPVDEGRSIRRRRECERCHFRFTTFEKVEESPLIVVKKEGTREEFSREKILRGLIKACEKRPVALEQLEEVTRQIERELRNSGINEVKSETIGEMVMERLSKIDEVAYVRFASVYRQFKDLNVFIEELKELIKKEQGERA</sequence>
<keyword evidence="5 8" id="KW-0805">Transcription regulation</keyword>
<dbReference type="HAMAP" id="MF_00440">
    <property type="entry name" value="NrdR"/>
    <property type="match status" value="1"/>
</dbReference>